<dbReference type="Proteomes" id="UP001150925">
    <property type="component" value="Unassembled WGS sequence"/>
</dbReference>
<protein>
    <submittedName>
        <fullName evidence="3">Uncharacterized protein</fullName>
    </submittedName>
</protein>
<evidence type="ECO:0000313" key="4">
    <source>
        <dbReference type="Proteomes" id="UP001150925"/>
    </source>
</evidence>
<reference evidence="3" key="1">
    <citation type="submission" date="2022-07" db="EMBL/GenBank/DDBJ databases">
        <title>Phylogenomic reconstructions and comparative analyses of Kickxellomycotina fungi.</title>
        <authorList>
            <person name="Reynolds N.K."/>
            <person name="Stajich J.E."/>
            <person name="Barry K."/>
            <person name="Grigoriev I.V."/>
            <person name="Crous P."/>
            <person name="Smith M.E."/>
        </authorList>
    </citation>
    <scope>NUCLEOTIDE SEQUENCE</scope>
    <source>
        <strain evidence="3">RSA 1196</strain>
    </source>
</reference>
<evidence type="ECO:0000256" key="2">
    <source>
        <dbReference type="SAM" id="SignalP"/>
    </source>
</evidence>
<gene>
    <name evidence="3" type="ORF">IWQ62_006488</name>
</gene>
<evidence type="ECO:0000313" key="3">
    <source>
        <dbReference type="EMBL" id="KAJ1950925.1"/>
    </source>
</evidence>
<feature type="chain" id="PRO_5040810531" evidence="2">
    <location>
        <begin position="16"/>
        <end position="185"/>
    </location>
</feature>
<evidence type="ECO:0000256" key="1">
    <source>
        <dbReference type="SAM" id="MobiDB-lite"/>
    </source>
</evidence>
<comment type="caution">
    <text evidence="3">The sequence shown here is derived from an EMBL/GenBank/DDBJ whole genome shotgun (WGS) entry which is preliminary data.</text>
</comment>
<keyword evidence="2" id="KW-0732">Signal</keyword>
<feature type="signal peptide" evidence="2">
    <location>
        <begin position="1"/>
        <end position="15"/>
    </location>
</feature>
<feature type="region of interest" description="Disordered" evidence="1">
    <location>
        <begin position="55"/>
        <end position="89"/>
    </location>
</feature>
<feature type="region of interest" description="Disordered" evidence="1">
    <location>
        <begin position="130"/>
        <end position="185"/>
    </location>
</feature>
<feature type="compositionally biased region" description="Basic and acidic residues" evidence="1">
    <location>
        <begin position="73"/>
        <end position="85"/>
    </location>
</feature>
<proteinExistence type="predicted"/>
<dbReference type="EMBL" id="JANBPY010003606">
    <property type="protein sequence ID" value="KAJ1950925.1"/>
    <property type="molecule type" value="Genomic_DNA"/>
</dbReference>
<organism evidence="3 4">
    <name type="scientific">Dispira parvispora</name>
    <dbReference type="NCBI Taxonomy" id="1520584"/>
    <lineage>
        <taxon>Eukaryota</taxon>
        <taxon>Fungi</taxon>
        <taxon>Fungi incertae sedis</taxon>
        <taxon>Zoopagomycota</taxon>
        <taxon>Kickxellomycotina</taxon>
        <taxon>Dimargaritomycetes</taxon>
        <taxon>Dimargaritales</taxon>
        <taxon>Dimargaritaceae</taxon>
        <taxon>Dispira</taxon>
    </lineage>
</organism>
<accession>A0A9W8E019</accession>
<keyword evidence="4" id="KW-1185">Reference proteome</keyword>
<feature type="compositionally biased region" description="Polar residues" evidence="1">
    <location>
        <begin position="142"/>
        <end position="185"/>
    </location>
</feature>
<name>A0A9W8E019_9FUNG</name>
<sequence>MKILLAYTFLQVVLPFYLATTDECSVSSLYRRGDVVQAIPGKDCQVARLQRRSPEGIFSGYSKDESDTNSFSGKDKPSDDTVERKLGRRSNLYRRGDYHMLQHRSPLNKLQRRSPFFHELKDSIYNKLGIQKDNPTSKEENPAQNSQNLQQDNAPNALPSNSAYYSGYTPNYQGSQGTYPPTATQ</sequence>
<dbReference type="AlphaFoldDB" id="A0A9W8E019"/>